<gene>
    <name evidence="3" type="ORF">IAB03_08310</name>
</gene>
<proteinExistence type="predicted"/>
<dbReference type="Pfam" id="PF05592">
    <property type="entry name" value="Bac_rhamnosid"/>
    <property type="match status" value="1"/>
</dbReference>
<dbReference type="GO" id="GO:0016787">
    <property type="term" value="F:hydrolase activity"/>
    <property type="evidence" value="ECO:0007669"/>
    <property type="project" value="UniProtKB-KW"/>
</dbReference>
<dbReference type="Pfam" id="PF25788">
    <property type="entry name" value="Ig_Rha78A_N"/>
    <property type="match status" value="1"/>
</dbReference>
<dbReference type="EMBL" id="DVNA01000188">
    <property type="protein sequence ID" value="HIU55789.1"/>
    <property type="molecule type" value="Genomic_DNA"/>
</dbReference>
<accession>A0A9D1SCW2</accession>
<evidence type="ECO:0000313" key="4">
    <source>
        <dbReference type="Proteomes" id="UP000824112"/>
    </source>
</evidence>
<feature type="domain" description="Bacterial alpha-L-rhamnosidase N-terminal" evidence="2">
    <location>
        <begin position="179"/>
        <end position="349"/>
    </location>
</feature>
<evidence type="ECO:0000259" key="2">
    <source>
        <dbReference type="Pfam" id="PF08531"/>
    </source>
</evidence>
<dbReference type="InterPro" id="IPR016007">
    <property type="entry name" value="Alpha_rhamnosid"/>
</dbReference>
<sequence>MKTQKIIFRYICIYVVLLFPSIALANGNKIVGLTCENLQNPLGIESENPLLGWRFDPQKEADLPSAFQIIVSDNLEDIKNGKGNMWDSGKTISGETTQQKYNGERLKAQTRYFWCVRSYNNQGTASEWSEPAFFEMGIIHPSNWMAQWIGDGERRPRNILDLYRNDAAPLLRKEWTIKKPIASARLYITAPVYYETYLNGQKVGDFVLTSGQASSPKTALYNTFDVTALLKPGKNCWGICLGHKTYETSFNELLHCFGGYQTGNRPSVYGQLIIRYTDGHLEYVLTDLTWKTIPGPIRQNSLYGGECYDARAEVPGWNQPGAILYGWRNVSFANSPVKILQPQMFPPLKGQKLIKPVGISRAPSGGFIVDMGQNFTGIVQLKIQGKRGTPITFLYGEQILPDGEVNASISVVTEQKGNNSNSSPATVQQKDTYILRGEGKTESWHPRFTLHKFRYVEITGIEGELSPENITGIVYSSD</sequence>
<dbReference type="Pfam" id="PF08531">
    <property type="entry name" value="Bac_rhamnosid_N"/>
    <property type="match status" value="1"/>
</dbReference>
<protein>
    <submittedName>
        <fullName evidence="3">Family 78 glycoside hydrolase catalytic domain</fullName>
    </submittedName>
</protein>
<dbReference type="SUPFAM" id="SSF49265">
    <property type="entry name" value="Fibronectin type III"/>
    <property type="match status" value="1"/>
</dbReference>
<dbReference type="AlphaFoldDB" id="A0A9D1SCW2"/>
<feature type="domain" description="Alpha-L-rhamnosidase concanavalin-like" evidence="1">
    <location>
        <begin position="361"/>
        <end position="474"/>
    </location>
</feature>
<dbReference type="InterPro" id="IPR013783">
    <property type="entry name" value="Ig-like_fold"/>
</dbReference>
<comment type="caution">
    <text evidence="3">The sequence shown here is derived from an EMBL/GenBank/DDBJ whole genome shotgun (WGS) entry which is preliminary data.</text>
</comment>
<organism evidence="3 4">
    <name type="scientific">Candidatus Gallibacteroides avistercoris</name>
    <dbReference type="NCBI Taxonomy" id="2840833"/>
    <lineage>
        <taxon>Bacteria</taxon>
        <taxon>Pseudomonadati</taxon>
        <taxon>Bacteroidota</taxon>
        <taxon>Bacteroidia</taxon>
        <taxon>Bacteroidales</taxon>
        <taxon>Bacteroidaceae</taxon>
        <taxon>Bacteroidaceae incertae sedis</taxon>
        <taxon>Candidatus Gallibacteroides</taxon>
    </lineage>
</organism>
<dbReference type="Gene3D" id="2.60.40.10">
    <property type="entry name" value="Immunoglobulins"/>
    <property type="match status" value="1"/>
</dbReference>
<reference evidence="3" key="2">
    <citation type="journal article" date="2021" name="PeerJ">
        <title>Extensive microbial diversity within the chicken gut microbiome revealed by metagenomics and culture.</title>
        <authorList>
            <person name="Gilroy R."/>
            <person name="Ravi A."/>
            <person name="Getino M."/>
            <person name="Pursley I."/>
            <person name="Horton D.L."/>
            <person name="Alikhan N.F."/>
            <person name="Baker D."/>
            <person name="Gharbi K."/>
            <person name="Hall N."/>
            <person name="Watson M."/>
            <person name="Adriaenssens E.M."/>
            <person name="Foster-Nyarko E."/>
            <person name="Jarju S."/>
            <person name="Secka A."/>
            <person name="Antonio M."/>
            <person name="Oren A."/>
            <person name="Chaudhuri R.R."/>
            <person name="La Ragione R."/>
            <person name="Hildebrand F."/>
            <person name="Pallen M.J."/>
        </authorList>
    </citation>
    <scope>NUCLEOTIDE SEQUENCE</scope>
    <source>
        <strain evidence="3">CHK158-818</strain>
    </source>
</reference>
<evidence type="ECO:0000259" key="1">
    <source>
        <dbReference type="Pfam" id="PF05592"/>
    </source>
</evidence>
<dbReference type="InterPro" id="IPR013737">
    <property type="entry name" value="Bac_rhamnosid_N"/>
</dbReference>
<dbReference type="Gene3D" id="2.60.120.260">
    <property type="entry name" value="Galactose-binding domain-like"/>
    <property type="match status" value="2"/>
</dbReference>
<name>A0A9D1SCW2_9BACT</name>
<dbReference type="InterPro" id="IPR008902">
    <property type="entry name" value="Rhamnosid_concanavalin"/>
</dbReference>
<reference evidence="3" key="1">
    <citation type="submission" date="2020-10" db="EMBL/GenBank/DDBJ databases">
        <authorList>
            <person name="Gilroy R."/>
        </authorList>
    </citation>
    <scope>NUCLEOTIDE SEQUENCE</scope>
    <source>
        <strain evidence="3">CHK158-818</strain>
    </source>
</reference>
<dbReference type="InterPro" id="IPR036116">
    <property type="entry name" value="FN3_sf"/>
</dbReference>
<keyword evidence="3" id="KW-0378">Hydrolase</keyword>
<evidence type="ECO:0000313" key="3">
    <source>
        <dbReference type="EMBL" id="HIU55789.1"/>
    </source>
</evidence>
<dbReference type="Proteomes" id="UP000824112">
    <property type="component" value="Unassembled WGS sequence"/>
</dbReference>
<dbReference type="PANTHER" id="PTHR33307:SF6">
    <property type="entry name" value="ALPHA-RHAMNOSIDASE (EUROFUNG)-RELATED"/>
    <property type="match status" value="1"/>
</dbReference>
<dbReference type="PANTHER" id="PTHR33307">
    <property type="entry name" value="ALPHA-RHAMNOSIDASE (EUROFUNG)"/>
    <property type="match status" value="1"/>
</dbReference>